<dbReference type="InterPro" id="IPR014314">
    <property type="entry name" value="Succ_DH_cytb556"/>
</dbReference>
<keyword evidence="10" id="KW-0408">Iron</keyword>
<evidence type="ECO:0000256" key="7">
    <source>
        <dbReference type="ARBA" id="ARBA00022692"/>
    </source>
</evidence>
<evidence type="ECO:0000256" key="5">
    <source>
        <dbReference type="ARBA" id="ARBA00020076"/>
    </source>
</evidence>
<comment type="subcellular location">
    <subcellularLocation>
        <location evidence="3">Membrane</location>
    </subcellularLocation>
</comment>
<comment type="function">
    <text evidence="2">Membrane-anchoring subunit of succinate dehydrogenase (SDH).</text>
</comment>
<evidence type="ECO:0000256" key="3">
    <source>
        <dbReference type="ARBA" id="ARBA00004370"/>
    </source>
</evidence>
<feature type="transmembrane region" description="Helical" evidence="13">
    <location>
        <begin position="40"/>
        <end position="62"/>
    </location>
</feature>
<evidence type="ECO:0000256" key="10">
    <source>
        <dbReference type="ARBA" id="ARBA00023004"/>
    </source>
</evidence>
<evidence type="ECO:0000256" key="13">
    <source>
        <dbReference type="SAM" id="Phobius"/>
    </source>
</evidence>
<keyword evidence="6" id="KW-0349">Heme</keyword>
<comment type="subunit">
    <text evidence="12">Part of an enzyme complex containing four subunits: a flavoprotein, an iron-sulfur protein, plus two membrane-anchoring proteins, SdhC and SdhD. The complex can form homotrimers.</text>
</comment>
<evidence type="ECO:0000256" key="11">
    <source>
        <dbReference type="ARBA" id="ARBA00023136"/>
    </source>
</evidence>
<reference evidence="14" key="2">
    <citation type="submission" date="2023-01" db="EMBL/GenBank/DDBJ databases">
        <title>Draft genome sequence of Algimonas ampicilliniresistens strain NBRC 108219.</title>
        <authorList>
            <person name="Sun Q."/>
            <person name="Mori K."/>
        </authorList>
    </citation>
    <scope>NUCLEOTIDE SEQUENCE</scope>
    <source>
        <strain evidence="14">NBRC 108219</strain>
    </source>
</reference>
<keyword evidence="8" id="KW-0479">Metal-binding</keyword>
<evidence type="ECO:0000256" key="9">
    <source>
        <dbReference type="ARBA" id="ARBA00022989"/>
    </source>
</evidence>
<name>A0ABQ5VC89_9PROT</name>
<comment type="similarity">
    <text evidence="4">Belongs to the cytochrome b560 family.</text>
</comment>
<keyword evidence="7 13" id="KW-0812">Transmembrane</keyword>
<evidence type="ECO:0000256" key="6">
    <source>
        <dbReference type="ARBA" id="ARBA00022617"/>
    </source>
</evidence>
<dbReference type="InterPro" id="IPR000701">
    <property type="entry name" value="SuccDH_FuR_B_TM-su"/>
</dbReference>
<dbReference type="InterPro" id="IPR034804">
    <property type="entry name" value="SQR/QFR_C/D"/>
</dbReference>
<accession>A0ABQ5VC89</accession>
<comment type="cofactor">
    <cofactor evidence="1">
        <name>heme</name>
        <dbReference type="ChEBI" id="CHEBI:30413"/>
    </cofactor>
</comment>
<dbReference type="PIRSF" id="PIRSF000178">
    <property type="entry name" value="SDH_cyt_b560"/>
    <property type="match status" value="1"/>
</dbReference>
<evidence type="ECO:0000313" key="15">
    <source>
        <dbReference type="Proteomes" id="UP001161391"/>
    </source>
</evidence>
<dbReference type="EMBL" id="BSNK01000002">
    <property type="protein sequence ID" value="GLQ24639.1"/>
    <property type="molecule type" value="Genomic_DNA"/>
</dbReference>
<evidence type="ECO:0000256" key="8">
    <source>
        <dbReference type="ARBA" id="ARBA00022723"/>
    </source>
</evidence>
<evidence type="ECO:0000256" key="12">
    <source>
        <dbReference type="ARBA" id="ARBA00025912"/>
    </source>
</evidence>
<feature type="transmembrane region" description="Helical" evidence="13">
    <location>
        <begin position="12"/>
        <end position="34"/>
    </location>
</feature>
<dbReference type="Proteomes" id="UP001161391">
    <property type="component" value="Unassembled WGS sequence"/>
</dbReference>
<keyword evidence="9 13" id="KW-1133">Transmembrane helix</keyword>
<gene>
    <name evidence="14" type="ORF">GCM10007853_25130</name>
</gene>
<proteinExistence type="inferred from homology"/>
<keyword evidence="15" id="KW-1185">Reference proteome</keyword>
<evidence type="ECO:0000256" key="4">
    <source>
        <dbReference type="ARBA" id="ARBA00007244"/>
    </source>
</evidence>
<evidence type="ECO:0000313" key="14">
    <source>
        <dbReference type="EMBL" id="GLQ24639.1"/>
    </source>
</evidence>
<comment type="caution">
    <text evidence="14">The sequence shown here is derived from an EMBL/GenBank/DDBJ whole genome shotgun (WGS) entry which is preliminary data.</text>
</comment>
<dbReference type="Pfam" id="PF01127">
    <property type="entry name" value="Sdh_cyt"/>
    <property type="match status" value="1"/>
</dbReference>
<feature type="transmembrane region" description="Helical" evidence="13">
    <location>
        <begin position="83"/>
        <end position="103"/>
    </location>
</feature>
<dbReference type="Gene3D" id="1.20.1300.10">
    <property type="entry name" value="Fumarate reductase/succinate dehydrogenase, transmembrane subunit"/>
    <property type="match status" value="1"/>
</dbReference>
<reference evidence="14" key="1">
    <citation type="journal article" date="2014" name="Int. J. Syst. Evol. Microbiol.">
        <title>Complete genome of a new Firmicutes species belonging to the dominant human colonic microbiota ('Ruminococcus bicirculans') reveals two chromosomes and a selective capacity to utilize plant glucans.</title>
        <authorList>
            <consortium name="NISC Comparative Sequencing Program"/>
            <person name="Wegmann U."/>
            <person name="Louis P."/>
            <person name="Goesmann A."/>
            <person name="Henrissat B."/>
            <person name="Duncan S.H."/>
            <person name="Flint H.J."/>
        </authorList>
    </citation>
    <scope>NUCLEOTIDE SEQUENCE</scope>
    <source>
        <strain evidence="14">NBRC 108219</strain>
    </source>
</reference>
<keyword evidence="11 13" id="KW-0472">Membrane</keyword>
<organism evidence="14 15">
    <name type="scientific">Algimonas ampicilliniresistens</name>
    <dbReference type="NCBI Taxonomy" id="1298735"/>
    <lineage>
        <taxon>Bacteria</taxon>
        <taxon>Pseudomonadati</taxon>
        <taxon>Pseudomonadota</taxon>
        <taxon>Alphaproteobacteria</taxon>
        <taxon>Maricaulales</taxon>
        <taxon>Robiginitomaculaceae</taxon>
        <taxon>Algimonas</taxon>
    </lineage>
</organism>
<dbReference type="SUPFAM" id="SSF81343">
    <property type="entry name" value="Fumarate reductase respiratory complex transmembrane subunits"/>
    <property type="match status" value="1"/>
</dbReference>
<protein>
    <recommendedName>
        <fullName evidence="5">Succinate dehydrogenase cytochrome b556 subunit</fullName>
    </recommendedName>
</protein>
<sequence>MLSSILHRASAIICYVALTIVSLGIVGMMLTGGIPLARLIFSPLGAIGLFVFLFAFMFMALAQLRHAVWNRGELFDPELNNKLSYGMIVLALILAAVLTYVGVAS</sequence>
<evidence type="ECO:0000256" key="2">
    <source>
        <dbReference type="ARBA" id="ARBA00004050"/>
    </source>
</evidence>
<evidence type="ECO:0000256" key="1">
    <source>
        <dbReference type="ARBA" id="ARBA00001971"/>
    </source>
</evidence>